<feature type="compositionally biased region" description="Pro residues" evidence="1">
    <location>
        <begin position="339"/>
        <end position="352"/>
    </location>
</feature>
<dbReference type="PANTHER" id="PTHR21708:SF25">
    <property type="entry name" value="PROTEIN PAM1-RELATED"/>
    <property type="match status" value="1"/>
</dbReference>
<dbReference type="InterPro" id="IPR051402">
    <property type="entry name" value="KPR-Related"/>
</dbReference>
<dbReference type="Pfam" id="PF02558">
    <property type="entry name" value="ApbA"/>
    <property type="match status" value="1"/>
</dbReference>
<feature type="region of interest" description="Disordered" evidence="1">
    <location>
        <begin position="464"/>
        <end position="760"/>
    </location>
</feature>
<feature type="compositionally biased region" description="Polar residues" evidence="1">
    <location>
        <begin position="732"/>
        <end position="746"/>
    </location>
</feature>
<dbReference type="SUPFAM" id="SSF48179">
    <property type="entry name" value="6-phosphogluconate dehydrogenase C-terminal domain-like"/>
    <property type="match status" value="1"/>
</dbReference>
<dbReference type="STRING" id="913774.A0A0C3H818"/>
<proteinExistence type="predicted"/>
<dbReference type="InterPro" id="IPR013332">
    <property type="entry name" value="KPR_N"/>
</dbReference>
<dbReference type="OrthoDB" id="5302359at2759"/>
<feature type="domain" description="Ketopantoate reductase N-terminal" evidence="2">
    <location>
        <begin position="11"/>
        <end position="168"/>
    </location>
</feature>
<feature type="compositionally biased region" description="Polar residues" evidence="1">
    <location>
        <begin position="628"/>
        <end position="640"/>
    </location>
</feature>
<feature type="compositionally biased region" description="Polar residues" evidence="1">
    <location>
        <begin position="562"/>
        <end position="573"/>
    </location>
</feature>
<protein>
    <recommendedName>
        <fullName evidence="6">Ketopantoate reductase C-terminal domain-containing protein</fullName>
    </recommendedName>
</protein>
<feature type="compositionally biased region" description="Polar residues" evidence="1">
    <location>
        <begin position="686"/>
        <end position="697"/>
    </location>
</feature>
<feature type="compositionally biased region" description="Gly residues" evidence="1">
    <location>
        <begin position="472"/>
        <end position="482"/>
    </location>
</feature>
<feature type="region of interest" description="Disordered" evidence="1">
    <location>
        <begin position="331"/>
        <end position="414"/>
    </location>
</feature>
<sequence>MPPSSPPRLRILSVGGNAVSAFLSWRLQATNACDVTLVWKSGFDAVSQFGITFKSATFGNERFKPRQVVRAPEDAANSREGAFDYVLLCVKALPDVYDLAAVIESVVTPQHTCILVNTTHTLGVEDHIESRFPSNVVLSLVSGAEISQLGASEFEHKGAAEVWVGPANKNPSMPSTIQGDMADALAMTLSSGQVECHVSTNIRQQQYERMIGPISFHPLSVIFDTPSHSALIEKVGVQQLISDVFDELLTLAQAQDCTFPPEFKEKTISEMLRKTDMNSIMYQDYTAKRPMEVETYLGSPIKLAQGIGMKVPRIETLYAILHNLNIVNQQRRDAAPAHGNPPPRLSSMPPPARSMVNGNGPNRGRGGRTSSMTGPPPGMRRGPPPMNGGPPNGYGRPMTSNGYASRNQSRRGSMEGNDLEEFSHLMLYGDIPESGESTYGDDNTDAGLREREFMLRQRELALRDQEMRVRRGGGGGGGGRRGPGSVRNGGFDDEDDDDFFDPMDAPPGPKIDPDSIDMMSVTNRRNRRQPSASQLRNNPDAADPSYGQRLSGRLMRPGYPRNRSSARIINQAPNMRDSLMDDPLMGYSSNRYGTVDRHELGTESRTNSLTASRLDELQYGNGAPMNGPNPSYQRRTSQSPGAPFSPKLGRGGGRPSPPNGYMGPPLNGRPSPPGGMRQNAPYSPPGQGNSIAPQQIEQYAGVSALHPPKGPINTRSLTGSASASAGSGESANIDSEPSAHSSTSSLGPRPPMGVRQLPGN</sequence>
<evidence type="ECO:0000259" key="3">
    <source>
        <dbReference type="Pfam" id="PF08546"/>
    </source>
</evidence>
<feature type="compositionally biased region" description="Acidic residues" evidence="1">
    <location>
        <begin position="491"/>
        <end position="501"/>
    </location>
</feature>
<name>A0A0C3H818_OIDMZ</name>
<dbReference type="InterPro" id="IPR008927">
    <property type="entry name" value="6-PGluconate_DH-like_C_sf"/>
</dbReference>
<dbReference type="AlphaFoldDB" id="A0A0C3H818"/>
<feature type="compositionally biased region" description="Low complexity" evidence="1">
    <location>
        <begin position="353"/>
        <end position="362"/>
    </location>
</feature>
<dbReference type="PANTHER" id="PTHR21708">
    <property type="entry name" value="PROBABLE 2-DEHYDROPANTOATE 2-REDUCTASE"/>
    <property type="match status" value="1"/>
</dbReference>
<gene>
    <name evidence="4" type="ORF">OIDMADRAFT_38967</name>
</gene>
<evidence type="ECO:0000313" key="4">
    <source>
        <dbReference type="EMBL" id="KIN04371.1"/>
    </source>
</evidence>
<feature type="compositionally biased region" description="Low complexity" evidence="1">
    <location>
        <begin position="719"/>
        <end position="731"/>
    </location>
</feature>
<accession>A0A0C3H818</accession>
<dbReference type="FunFam" id="3.40.50.720:FF:000424">
    <property type="entry name" value="Meiotically up-regulated gene 72 protein"/>
    <property type="match status" value="1"/>
</dbReference>
<dbReference type="InterPro" id="IPR013328">
    <property type="entry name" value="6PGD_dom2"/>
</dbReference>
<evidence type="ECO:0000259" key="2">
    <source>
        <dbReference type="Pfam" id="PF02558"/>
    </source>
</evidence>
<dbReference type="InParanoid" id="A0A0C3H818"/>
<reference evidence="5" key="2">
    <citation type="submission" date="2015-01" db="EMBL/GenBank/DDBJ databases">
        <title>Evolutionary Origins and Diversification of the Mycorrhizal Mutualists.</title>
        <authorList>
            <consortium name="DOE Joint Genome Institute"/>
            <consortium name="Mycorrhizal Genomics Consortium"/>
            <person name="Kohler A."/>
            <person name="Kuo A."/>
            <person name="Nagy L.G."/>
            <person name="Floudas D."/>
            <person name="Copeland A."/>
            <person name="Barry K.W."/>
            <person name="Cichocki N."/>
            <person name="Veneault-Fourrey C."/>
            <person name="LaButti K."/>
            <person name="Lindquist E.A."/>
            <person name="Lipzen A."/>
            <person name="Lundell T."/>
            <person name="Morin E."/>
            <person name="Murat C."/>
            <person name="Riley R."/>
            <person name="Ohm R."/>
            <person name="Sun H."/>
            <person name="Tunlid A."/>
            <person name="Henrissat B."/>
            <person name="Grigoriev I.V."/>
            <person name="Hibbett D.S."/>
            <person name="Martin F."/>
        </authorList>
    </citation>
    <scope>NUCLEOTIDE SEQUENCE [LARGE SCALE GENOMIC DNA]</scope>
    <source>
        <strain evidence="5">Zn</strain>
    </source>
</reference>
<evidence type="ECO:0008006" key="6">
    <source>
        <dbReference type="Google" id="ProtNLM"/>
    </source>
</evidence>
<reference evidence="4 5" key="1">
    <citation type="submission" date="2014-04" db="EMBL/GenBank/DDBJ databases">
        <authorList>
            <consortium name="DOE Joint Genome Institute"/>
            <person name="Kuo A."/>
            <person name="Martino E."/>
            <person name="Perotto S."/>
            <person name="Kohler A."/>
            <person name="Nagy L.G."/>
            <person name="Floudas D."/>
            <person name="Copeland A."/>
            <person name="Barry K.W."/>
            <person name="Cichocki N."/>
            <person name="Veneault-Fourrey C."/>
            <person name="LaButti K."/>
            <person name="Lindquist E.A."/>
            <person name="Lipzen A."/>
            <person name="Lundell T."/>
            <person name="Morin E."/>
            <person name="Murat C."/>
            <person name="Sun H."/>
            <person name="Tunlid A."/>
            <person name="Henrissat B."/>
            <person name="Grigoriev I.V."/>
            <person name="Hibbett D.S."/>
            <person name="Martin F."/>
            <person name="Nordberg H.P."/>
            <person name="Cantor M.N."/>
            <person name="Hua S.X."/>
        </authorList>
    </citation>
    <scope>NUCLEOTIDE SEQUENCE [LARGE SCALE GENOMIC DNA]</scope>
    <source>
        <strain evidence="4 5">Zn</strain>
    </source>
</reference>
<dbReference type="FunFam" id="1.10.1040.10:FF:000017">
    <property type="entry name" value="2-dehydropantoate 2-reductase"/>
    <property type="match status" value="1"/>
</dbReference>
<dbReference type="Pfam" id="PF08546">
    <property type="entry name" value="ApbA_C"/>
    <property type="match status" value="1"/>
</dbReference>
<feature type="domain" description="Ketopantoate reductase C-terminal" evidence="3">
    <location>
        <begin position="201"/>
        <end position="324"/>
    </location>
</feature>
<dbReference type="Proteomes" id="UP000054321">
    <property type="component" value="Unassembled WGS sequence"/>
</dbReference>
<evidence type="ECO:0000256" key="1">
    <source>
        <dbReference type="SAM" id="MobiDB-lite"/>
    </source>
</evidence>
<organism evidence="4 5">
    <name type="scientific">Oidiodendron maius (strain Zn)</name>
    <dbReference type="NCBI Taxonomy" id="913774"/>
    <lineage>
        <taxon>Eukaryota</taxon>
        <taxon>Fungi</taxon>
        <taxon>Dikarya</taxon>
        <taxon>Ascomycota</taxon>
        <taxon>Pezizomycotina</taxon>
        <taxon>Leotiomycetes</taxon>
        <taxon>Leotiomycetes incertae sedis</taxon>
        <taxon>Myxotrichaceae</taxon>
        <taxon>Oidiodendron</taxon>
    </lineage>
</organism>
<feature type="compositionally biased region" description="Pro residues" evidence="1">
    <location>
        <begin position="374"/>
        <end position="388"/>
    </location>
</feature>
<dbReference type="Gene3D" id="3.40.50.720">
    <property type="entry name" value="NAD(P)-binding Rossmann-like Domain"/>
    <property type="match status" value="1"/>
</dbReference>
<dbReference type="HOGENOM" id="CLU_021479_0_0_1"/>
<dbReference type="EMBL" id="KN832872">
    <property type="protein sequence ID" value="KIN04371.1"/>
    <property type="molecule type" value="Genomic_DNA"/>
</dbReference>
<dbReference type="Gene3D" id="1.10.1040.10">
    <property type="entry name" value="N-(1-d-carboxylethyl)-l-norvaline Dehydrogenase, domain 2"/>
    <property type="match status" value="1"/>
</dbReference>
<evidence type="ECO:0000313" key="5">
    <source>
        <dbReference type="Proteomes" id="UP000054321"/>
    </source>
</evidence>
<feature type="compositionally biased region" description="Polar residues" evidence="1">
    <location>
        <begin position="399"/>
        <end position="411"/>
    </location>
</feature>
<dbReference type="GO" id="GO:0005737">
    <property type="term" value="C:cytoplasm"/>
    <property type="evidence" value="ECO:0007669"/>
    <property type="project" value="TreeGrafter"/>
</dbReference>
<keyword evidence="5" id="KW-1185">Reference proteome</keyword>
<dbReference type="InterPro" id="IPR013752">
    <property type="entry name" value="KPA_reductase"/>
</dbReference>